<proteinExistence type="predicted"/>
<keyword evidence="1" id="KW-0472">Membrane</keyword>
<keyword evidence="1" id="KW-1133">Transmembrane helix</keyword>
<dbReference type="Proteomes" id="UP000028719">
    <property type="component" value="Unassembled WGS sequence"/>
</dbReference>
<accession>A0ABR4UFG3</accession>
<organism evidence="2 3">
    <name type="scientific">Chryseobacterium vrystaatense</name>
    <dbReference type="NCBI Taxonomy" id="307480"/>
    <lineage>
        <taxon>Bacteria</taxon>
        <taxon>Pseudomonadati</taxon>
        <taxon>Bacteroidota</taxon>
        <taxon>Flavobacteriia</taxon>
        <taxon>Flavobacteriales</taxon>
        <taxon>Weeksellaceae</taxon>
        <taxon>Chryseobacterium group</taxon>
        <taxon>Chryseobacterium</taxon>
    </lineage>
</organism>
<gene>
    <name evidence="2" type="ORF">IW16_23570</name>
</gene>
<dbReference type="EMBL" id="JPRI01000012">
    <property type="protein sequence ID" value="KFF23273.1"/>
    <property type="molecule type" value="Genomic_DNA"/>
</dbReference>
<protein>
    <submittedName>
        <fullName evidence="2">Uncharacterized protein</fullName>
    </submittedName>
</protein>
<comment type="caution">
    <text evidence="2">The sequence shown here is derived from an EMBL/GenBank/DDBJ whole genome shotgun (WGS) entry which is preliminary data.</text>
</comment>
<keyword evidence="1" id="KW-0812">Transmembrane</keyword>
<evidence type="ECO:0000256" key="1">
    <source>
        <dbReference type="SAM" id="Phobius"/>
    </source>
</evidence>
<name>A0ABR4UFG3_9FLAO</name>
<keyword evidence="3" id="KW-1185">Reference proteome</keyword>
<sequence length="74" mass="8417">MTRYNGVYNPLRPSGFQKNTKFIIIYFCLVWAGSSALAGLPCFLQLRLFKLLCKTKIEYSMEVEGTKGCMVTLL</sequence>
<evidence type="ECO:0000313" key="2">
    <source>
        <dbReference type="EMBL" id="KFF23273.1"/>
    </source>
</evidence>
<feature type="transmembrane region" description="Helical" evidence="1">
    <location>
        <begin position="23"/>
        <end position="44"/>
    </location>
</feature>
<evidence type="ECO:0000313" key="3">
    <source>
        <dbReference type="Proteomes" id="UP000028719"/>
    </source>
</evidence>
<reference evidence="2 3" key="1">
    <citation type="submission" date="2014-07" db="EMBL/GenBank/DDBJ databases">
        <title>Genome of Chryseobacterium vrystaatense LMG 22846.</title>
        <authorList>
            <person name="Pipes S.E."/>
            <person name="Stropko S.J."/>
            <person name="Newman J.D."/>
        </authorList>
    </citation>
    <scope>NUCLEOTIDE SEQUENCE [LARGE SCALE GENOMIC DNA]</scope>
    <source>
        <strain evidence="2 3">LMG 22846</strain>
    </source>
</reference>